<gene>
    <name evidence="2" type="ordered locus">KLTH0H02574g</name>
</gene>
<dbReference type="OrthoDB" id="3997736at2759"/>
<dbReference type="eggNOG" id="ENOG502S20Y">
    <property type="taxonomic scope" value="Eukaryota"/>
</dbReference>
<proteinExistence type="predicted"/>
<dbReference type="KEGG" id="lth:KLTH0H02574g"/>
<dbReference type="HOGENOM" id="CLU_112963_0_0_1"/>
<evidence type="ECO:0000313" key="3">
    <source>
        <dbReference type="Proteomes" id="UP000002036"/>
    </source>
</evidence>
<reference evidence="2 3" key="1">
    <citation type="journal article" date="2009" name="Genome Res.">
        <title>Comparative genomics of protoploid Saccharomycetaceae.</title>
        <authorList>
            <consortium name="The Genolevures Consortium"/>
            <person name="Souciet J.-L."/>
            <person name="Dujon B."/>
            <person name="Gaillardin C."/>
            <person name="Johnston M."/>
            <person name="Baret P.V."/>
            <person name="Cliften P."/>
            <person name="Sherman D.J."/>
            <person name="Weissenbach J."/>
            <person name="Westhof E."/>
            <person name="Wincker P."/>
            <person name="Jubin C."/>
            <person name="Poulain J."/>
            <person name="Barbe V."/>
            <person name="Segurens B."/>
            <person name="Artiguenave F."/>
            <person name="Anthouard V."/>
            <person name="Vacherie B."/>
            <person name="Val M.-E."/>
            <person name="Fulton R.S."/>
            <person name="Minx P."/>
            <person name="Wilson R."/>
            <person name="Durrens P."/>
            <person name="Jean G."/>
            <person name="Marck C."/>
            <person name="Martin T."/>
            <person name="Nikolski M."/>
            <person name="Rolland T."/>
            <person name="Seret M.-L."/>
            <person name="Casaregola S."/>
            <person name="Despons L."/>
            <person name="Fairhead C."/>
            <person name="Fischer G."/>
            <person name="Lafontaine I."/>
            <person name="Leh V."/>
            <person name="Lemaire M."/>
            <person name="de Montigny J."/>
            <person name="Neuveglise C."/>
            <person name="Thierry A."/>
            <person name="Blanc-Lenfle I."/>
            <person name="Bleykasten C."/>
            <person name="Diffels J."/>
            <person name="Fritsch E."/>
            <person name="Frangeul L."/>
            <person name="Goeffon A."/>
            <person name="Jauniaux N."/>
            <person name="Kachouri-Lafond R."/>
            <person name="Payen C."/>
            <person name="Potier S."/>
            <person name="Pribylova L."/>
            <person name="Ozanne C."/>
            <person name="Richard G.-F."/>
            <person name="Sacerdot C."/>
            <person name="Straub M.-L."/>
            <person name="Talla E."/>
        </authorList>
    </citation>
    <scope>NUCLEOTIDE SEQUENCE [LARGE SCALE GENOMIC DNA]</scope>
    <source>
        <strain evidence="3">ATCC 56472 / CBS 6340 / NRRL Y-8284</strain>
    </source>
</reference>
<organism evidence="2 3">
    <name type="scientific">Lachancea thermotolerans (strain ATCC 56472 / CBS 6340 / NRRL Y-8284)</name>
    <name type="common">Yeast</name>
    <name type="synonym">Kluyveromyces thermotolerans</name>
    <dbReference type="NCBI Taxonomy" id="559295"/>
    <lineage>
        <taxon>Eukaryota</taxon>
        <taxon>Fungi</taxon>
        <taxon>Dikarya</taxon>
        <taxon>Ascomycota</taxon>
        <taxon>Saccharomycotina</taxon>
        <taxon>Saccharomycetes</taxon>
        <taxon>Saccharomycetales</taxon>
        <taxon>Saccharomycetaceae</taxon>
        <taxon>Lachancea</taxon>
    </lineage>
</organism>
<dbReference type="EMBL" id="CU928180">
    <property type="protein sequence ID" value="CAR30130.1"/>
    <property type="molecule type" value="Genomic_DNA"/>
</dbReference>
<protein>
    <submittedName>
        <fullName evidence="2">KLTH0H02574p</fullName>
    </submittedName>
</protein>
<keyword evidence="3" id="KW-1185">Reference proteome</keyword>
<dbReference type="Proteomes" id="UP000002036">
    <property type="component" value="Chromosome H"/>
</dbReference>
<dbReference type="GeneID" id="8294305"/>
<evidence type="ECO:0000313" key="2">
    <source>
        <dbReference type="EMBL" id="CAR30130.1"/>
    </source>
</evidence>
<dbReference type="AlphaFoldDB" id="C5E269"/>
<keyword evidence="1" id="KW-0175">Coiled coil</keyword>
<feature type="coiled-coil region" evidence="1">
    <location>
        <begin position="76"/>
        <end position="109"/>
    </location>
</feature>
<dbReference type="InParanoid" id="C5E269"/>
<dbReference type="OMA" id="LPDPMEY"/>
<accession>C5E269</accession>
<sequence length="187" mass="21338">MLRSTRRYYSTPPTYFGSLGPRLAPATPAAPMAPFHAPREPARKPFLELATLFSVLALSFFAVDNYRARLAAELRLEEQALKARQAQELIAKQMNAQRKKRELQILNERKLVQTRQMKVALHVAMLRKQLLDVGLAPATIEDALQEFERSVRMENSISNVSGTRLWVTDESPAKQFVPDVREYEARD</sequence>
<evidence type="ECO:0000256" key="1">
    <source>
        <dbReference type="SAM" id="Coils"/>
    </source>
</evidence>
<dbReference type="RefSeq" id="XP_002555992.1">
    <property type="nucleotide sequence ID" value="XM_002555946.1"/>
</dbReference>
<name>C5E269_LACTC</name>